<feature type="region of interest" description="Disordered" evidence="1">
    <location>
        <begin position="1"/>
        <end position="33"/>
    </location>
</feature>
<evidence type="ECO:0000313" key="2">
    <source>
        <dbReference type="EMBL" id="KAK5625959.1"/>
    </source>
</evidence>
<proteinExistence type="predicted"/>
<gene>
    <name evidence="2" type="ORF">RRF57_001675</name>
</gene>
<evidence type="ECO:0000313" key="3">
    <source>
        <dbReference type="Proteomes" id="UP001305414"/>
    </source>
</evidence>
<protein>
    <submittedName>
        <fullName evidence="2">Uncharacterized protein</fullName>
    </submittedName>
</protein>
<comment type="caution">
    <text evidence="2">The sequence shown here is derived from an EMBL/GenBank/DDBJ whole genome shotgun (WGS) entry which is preliminary data.</text>
</comment>
<evidence type="ECO:0000256" key="1">
    <source>
        <dbReference type="SAM" id="MobiDB-lite"/>
    </source>
</evidence>
<name>A0AAN7UBW5_9PEZI</name>
<feature type="compositionally biased region" description="Basic residues" evidence="1">
    <location>
        <begin position="14"/>
        <end position="25"/>
    </location>
</feature>
<dbReference type="AlphaFoldDB" id="A0AAN7UBW5"/>
<organism evidence="2 3">
    <name type="scientific">Xylaria bambusicola</name>
    <dbReference type="NCBI Taxonomy" id="326684"/>
    <lineage>
        <taxon>Eukaryota</taxon>
        <taxon>Fungi</taxon>
        <taxon>Dikarya</taxon>
        <taxon>Ascomycota</taxon>
        <taxon>Pezizomycotina</taxon>
        <taxon>Sordariomycetes</taxon>
        <taxon>Xylariomycetidae</taxon>
        <taxon>Xylariales</taxon>
        <taxon>Xylariaceae</taxon>
        <taxon>Xylaria</taxon>
    </lineage>
</organism>
<dbReference type="EMBL" id="JAWHQM010000003">
    <property type="protein sequence ID" value="KAK5625959.1"/>
    <property type="molecule type" value="Genomic_DNA"/>
</dbReference>
<accession>A0AAN7UBW5</accession>
<reference evidence="2 3" key="1">
    <citation type="submission" date="2023-10" db="EMBL/GenBank/DDBJ databases">
        <title>Draft genome sequence of Xylaria bambusicola isolate GMP-LS, the root and basal stem rot pathogen of sugarcane in Indonesia.</title>
        <authorList>
            <person name="Selvaraj P."/>
            <person name="Muralishankar V."/>
            <person name="Muruganantham S."/>
            <person name="Sp S."/>
            <person name="Haryani S."/>
            <person name="Lau K.J.X."/>
            <person name="Naqvi N.I."/>
        </authorList>
    </citation>
    <scope>NUCLEOTIDE SEQUENCE [LARGE SCALE GENOMIC DNA]</scope>
    <source>
        <strain evidence="2">GMP-LS</strain>
    </source>
</reference>
<dbReference type="Proteomes" id="UP001305414">
    <property type="component" value="Unassembled WGS sequence"/>
</dbReference>
<keyword evidence="3" id="KW-1185">Reference proteome</keyword>
<sequence>MDREAEAAGIDYKAHHKTATKHTNRTRSASPGVCEGDPWEAMDWHQGAAEYADRARTYSHR</sequence>